<dbReference type="AlphaFoldDB" id="A0A2A8D1W6"/>
<gene>
    <name evidence="3" type="ORF">CRI94_00515</name>
</gene>
<organism evidence="3 4">
    <name type="scientific">Longibacter salinarum</name>
    <dbReference type="NCBI Taxonomy" id="1850348"/>
    <lineage>
        <taxon>Bacteria</taxon>
        <taxon>Pseudomonadati</taxon>
        <taxon>Rhodothermota</taxon>
        <taxon>Rhodothermia</taxon>
        <taxon>Rhodothermales</taxon>
        <taxon>Salisaetaceae</taxon>
        <taxon>Longibacter</taxon>
    </lineage>
</organism>
<protein>
    <submittedName>
        <fullName evidence="3">Uncharacterized protein</fullName>
    </submittedName>
</protein>
<proteinExistence type="predicted"/>
<dbReference type="RefSeq" id="WP_098073709.1">
    <property type="nucleotide sequence ID" value="NZ_PDEQ01000001.1"/>
</dbReference>
<dbReference type="EMBL" id="PDEQ01000001">
    <property type="protein sequence ID" value="PEN14813.1"/>
    <property type="molecule type" value="Genomic_DNA"/>
</dbReference>
<keyword evidence="1" id="KW-0472">Membrane</keyword>
<evidence type="ECO:0000313" key="3">
    <source>
        <dbReference type="EMBL" id="PEN14813.1"/>
    </source>
</evidence>
<evidence type="ECO:0000256" key="2">
    <source>
        <dbReference type="SAM" id="SignalP"/>
    </source>
</evidence>
<evidence type="ECO:0000256" key="1">
    <source>
        <dbReference type="SAM" id="Phobius"/>
    </source>
</evidence>
<comment type="caution">
    <text evidence="3">The sequence shown here is derived from an EMBL/GenBank/DDBJ whole genome shotgun (WGS) entry which is preliminary data.</text>
</comment>
<dbReference type="Proteomes" id="UP000220102">
    <property type="component" value="Unassembled WGS sequence"/>
</dbReference>
<feature type="signal peptide" evidence="2">
    <location>
        <begin position="1"/>
        <end position="23"/>
    </location>
</feature>
<feature type="chain" id="PRO_5012766685" evidence="2">
    <location>
        <begin position="24"/>
        <end position="146"/>
    </location>
</feature>
<evidence type="ECO:0000313" key="4">
    <source>
        <dbReference type="Proteomes" id="UP000220102"/>
    </source>
</evidence>
<accession>A0A2A8D1W6</accession>
<keyword evidence="1" id="KW-0812">Transmembrane</keyword>
<sequence>MRRIATPALIVALLLSTAIPAHAHSNPVDRIKAYVNDVVTHAKAADNAAEKRERLDNGLDDLVTALDRVERTANLSEADRNGIAALRASVVEKQHELRGTHGYERVPNRQLDDFADYVQQDMEVADRSITIGLTTALLIVIILLLL</sequence>
<keyword evidence="2" id="KW-0732">Signal</keyword>
<dbReference type="OrthoDB" id="1524707at2"/>
<feature type="transmembrane region" description="Helical" evidence="1">
    <location>
        <begin position="128"/>
        <end position="145"/>
    </location>
</feature>
<keyword evidence="1" id="KW-1133">Transmembrane helix</keyword>
<keyword evidence="4" id="KW-1185">Reference proteome</keyword>
<reference evidence="3 4" key="1">
    <citation type="submission" date="2017-10" db="EMBL/GenBank/DDBJ databases">
        <title>Draft genome of Longibacter Salinarum.</title>
        <authorList>
            <person name="Goh K.M."/>
            <person name="Shamsir M.S."/>
            <person name="Lim S.W."/>
        </authorList>
    </citation>
    <scope>NUCLEOTIDE SEQUENCE [LARGE SCALE GENOMIC DNA]</scope>
    <source>
        <strain evidence="3 4">KCTC 52045</strain>
    </source>
</reference>
<name>A0A2A8D1W6_9BACT</name>